<evidence type="ECO:0000256" key="2">
    <source>
        <dbReference type="SAM" id="MobiDB-lite"/>
    </source>
</evidence>
<dbReference type="PANTHER" id="PTHR33375">
    <property type="entry name" value="CHROMOSOME-PARTITIONING PROTEIN PARB-RELATED"/>
    <property type="match status" value="1"/>
</dbReference>
<dbReference type="SUPFAM" id="SSF109709">
    <property type="entry name" value="KorB DNA-binding domain-like"/>
    <property type="match status" value="1"/>
</dbReference>
<dbReference type="GO" id="GO:0005694">
    <property type="term" value="C:chromosome"/>
    <property type="evidence" value="ECO:0007669"/>
    <property type="project" value="TreeGrafter"/>
</dbReference>
<evidence type="ECO:0000313" key="8">
    <source>
        <dbReference type="Proteomes" id="UP000196710"/>
    </source>
</evidence>
<dbReference type="InterPro" id="IPR004437">
    <property type="entry name" value="ParB/RepB/Spo0J"/>
</dbReference>
<dbReference type="SUPFAM" id="SSF110849">
    <property type="entry name" value="ParB/Sulfiredoxin"/>
    <property type="match status" value="1"/>
</dbReference>
<keyword evidence="8" id="KW-1185">Reference proteome</keyword>
<dbReference type="EMBL" id="CP021422">
    <property type="protein sequence ID" value="ASB42369.1"/>
    <property type="molecule type" value="Genomic_DNA"/>
</dbReference>
<accession>A0A1Z2XVQ0</accession>
<dbReference type="PANTHER" id="PTHR33375:SF1">
    <property type="entry name" value="CHROMOSOME-PARTITIONING PROTEIN PARB-RELATED"/>
    <property type="match status" value="1"/>
</dbReference>
<feature type="region of interest" description="Disordered" evidence="2">
    <location>
        <begin position="147"/>
        <end position="167"/>
    </location>
</feature>
<evidence type="ECO:0000313" key="6">
    <source>
        <dbReference type="EMBL" id="QQR31654.1"/>
    </source>
</evidence>
<dbReference type="SMART" id="SM00470">
    <property type="entry name" value="ParB"/>
    <property type="match status" value="1"/>
</dbReference>
<evidence type="ECO:0000313" key="4">
    <source>
        <dbReference type="EMBL" id="ASB42369.1"/>
    </source>
</evidence>
<evidence type="ECO:0000313" key="7">
    <source>
        <dbReference type="EMBL" id="QQR31833.1"/>
    </source>
</evidence>
<dbReference type="KEGG" id="amur:ADH66_18940"/>
<feature type="domain" description="ParB-like N-terminal" evidence="3">
    <location>
        <begin position="30"/>
        <end position="120"/>
    </location>
</feature>
<reference evidence="4" key="1">
    <citation type="journal article" date="2017" name="Genome Announc.">
        <title>High-Quality Whole-Genome Sequences of the Oligo-Mouse-Microbiota Bacterial Community.</title>
        <authorList>
            <person name="Garzetti D."/>
            <person name="Brugiroux S."/>
            <person name="Bunk B."/>
            <person name="Pukall R."/>
            <person name="McCoy K.D."/>
            <person name="Macpherson A.J."/>
            <person name="Stecher B."/>
        </authorList>
    </citation>
    <scope>NUCLEOTIDE SEQUENCE</scope>
    <source>
        <strain evidence="4">KB18</strain>
    </source>
</reference>
<gene>
    <name evidence="4" type="ORF">ADH66_17960</name>
    <name evidence="5" type="ORF">ADH66_18940</name>
    <name evidence="6" type="ORF">I5Q82_08370</name>
    <name evidence="7" type="ORF">I5Q82_09370</name>
</gene>
<proteinExistence type="inferred from homology"/>
<dbReference type="Gene3D" id="1.10.10.2830">
    <property type="match status" value="1"/>
</dbReference>
<evidence type="ECO:0000313" key="9">
    <source>
        <dbReference type="Proteomes" id="UP000596035"/>
    </source>
</evidence>
<dbReference type="Proteomes" id="UP000596035">
    <property type="component" value="Chromosome"/>
</dbReference>
<dbReference type="GO" id="GO:0007059">
    <property type="term" value="P:chromosome segregation"/>
    <property type="evidence" value="ECO:0007669"/>
    <property type="project" value="TreeGrafter"/>
</dbReference>
<reference evidence="6 9" key="3">
    <citation type="submission" date="2020-11" db="EMBL/GenBank/DDBJ databases">
        <title>Closed and high quality bacterial genomes of the OMM12 community.</title>
        <authorList>
            <person name="Marbouty M."/>
            <person name="Lamy-Besnier Q."/>
            <person name="Debarbieux L."/>
            <person name="Koszul R."/>
        </authorList>
    </citation>
    <scope>NUCLEOTIDE SEQUENCE [LARGE SCALE GENOMIC DNA]</scope>
    <source>
        <strain evidence="6 9">KB18</strain>
    </source>
</reference>
<organism evidence="6 9">
    <name type="scientific">Acutalibacter muris</name>
    <dbReference type="NCBI Taxonomy" id="1796620"/>
    <lineage>
        <taxon>Bacteria</taxon>
        <taxon>Bacillati</taxon>
        <taxon>Bacillota</taxon>
        <taxon>Clostridia</taxon>
        <taxon>Eubacteriales</taxon>
        <taxon>Acutalibacteraceae</taxon>
        <taxon>Acutalibacter</taxon>
    </lineage>
</organism>
<dbReference type="InterPro" id="IPR036086">
    <property type="entry name" value="ParB/Sulfiredoxin_sf"/>
</dbReference>
<comment type="similarity">
    <text evidence="1">Belongs to the ParB family.</text>
</comment>
<dbReference type="Gene3D" id="3.90.1530.30">
    <property type="match status" value="1"/>
</dbReference>
<dbReference type="EMBL" id="CP065321">
    <property type="protein sequence ID" value="QQR31833.1"/>
    <property type="molecule type" value="Genomic_DNA"/>
</dbReference>
<dbReference type="InterPro" id="IPR050336">
    <property type="entry name" value="Chromosome_partition/occlusion"/>
</dbReference>
<reference evidence="8" key="2">
    <citation type="submission" date="2017-05" db="EMBL/GenBank/DDBJ databases">
        <title>Improved OligoMM genomes.</title>
        <authorList>
            <person name="Garzetti D."/>
        </authorList>
    </citation>
    <scope>NUCLEOTIDE SEQUENCE [LARGE SCALE GENOMIC DNA]</scope>
    <source>
        <strain evidence="8">KB18</strain>
    </source>
</reference>
<dbReference type="AlphaFoldDB" id="A0A1Z2XVQ0"/>
<protein>
    <submittedName>
        <fullName evidence="4">Chromosome partitioning protein ParB</fullName>
    </submittedName>
    <submittedName>
        <fullName evidence="6">ParB/RepB/Spo0J family partition protein</fullName>
    </submittedName>
</protein>
<dbReference type="KEGG" id="amur:ADH66_17960"/>
<sequence>MKSSAAKIQITGLDDLFGGIPAQVAADQIQELSLRELHPFKEHPFHVADDEKMREMAESVAQYGVLVPGIVRPRPEGGYEIIAGHRRSRASELAGKETMPVIVRDMDDDEATIVMVDSNLQREKILPSEKAFAYRMKLEAIKHQGQRTDFTSGPLGQKWSRDAVSANSPDSARQIQRLIRLTELVPCLLDLVDQDKFPLRPAVEVSYIPMDGQELLYNVIENKSFGPPSMEQAKKLRECSERTELTTSLIIDIISDEKPTPLQVTLKNKCLSQYFPKDYTQKQIEEVILSLLETWKYQQKGAVTDGSNS</sequence>
<name>A0A1Z2XVQ0_9FIRM</name>
<evidence type="ECO:0000256" key="1">
    <source>
        <dbReference type="ARBA" id="ARBA00006295"/>
    </source>
</evidence>
<dbReference type="InterPro" id="IPR003115">
    <property type="entry name" value="ParB_N"/>
</dbReference>
<dbReference type="GO" id="GO:0003677">
    <property type="term" value="F:DNA binding"/>
    <property type="evidence" value="ECO:0007669"/>
    <property type="project" value="InterPro"/>
</dbReference>
<dbReference type="EMBL" id="CP021422">
    <property type="protein sequence ID" value="ASB42538.1"/>
    <property type="molecule type" value="Genomic_DNA"/>
</dbReference>
<dbReference type="RefSeq" id="WP_066537595.1">
    <property type="nucleotide sequence ID" value="NZ_CP021422.1"/>
</dbReference>
<dbReference type="EMBL" id="CP065321">
    <property type="protein sequence ID" value="QQR31654.1"/>
    <property type="molecule type" value="Genomic_DNA"/>
</dbReference>
<dbReference type="Proteomes" id="UP000196710">
    <property type="component" value="Chromosome"/>
</dbReference>
<evidence type="ECO:0000259" key="3">
    <source>
        <dbReference type="SMART" id="SM00470"/>
    </source>
</evidence>
<evidence type="ECO:0000313" key="5">
    <source>
        <dbReference type="EMBL" id="ASB42538.1"/>
    </source>
</evidence>
<dbReference type="Pfam" id="PF02195">
    <property type="entry name" value="ParB_N"/>
    <property type="match status" value="1"/>
</dbReference>
<dbReference type="NCBIfam" id="TIGR00180">
    <property type="entry name" value="parB_part"/>
    <property type="match status" value="1"/>
</dbReference>
<dbReference type="CDD" id="cd16407">
    <property type="entry name" value="ParB_N_like"/>
    <property type="match status" value="1"/>
</dbReference>